<keyword evidence="1" id="KW-0472">Membrane</keyword>
<keyword evidence="1" id="KW-0812">Transmembrane</keyword>
<feature type="transmembrane region" description="Helical" evidence="1">
    <location>
        <begin position="21"/>
        <end position="47"/>
    </location>
</feature>
<dbReference type="RefSeq" id="WP_016522325.1">
    <property type="nucleotide sequence ID" value="NZ_KE332517.1"/>
</dbReference>
<gene>
    <name evidence="2" type="ORF">HMPREF9195_00329</name>
</gene>
<organism evidence="2 3">
    <name type="scientific">Treponema medium ATCC 700293</name>
    <dbReference type="NCBI Taxonomy" id="1125700"/>
    <lineage>
        <taxon>Bacteria</taxon>
        <taxon>Pseudomonadati</taxon>
        <taxon>Spirochaetota</taxon>
        <taxon>Spirochaetia</taxon>
        <taxon>Spirochaetales</taxon>
        <taxon>Treponemataceae</taxon>
        <taxon>Treponema</taxon>
    </lineage>
</organism>
<dbReference type="AlphaFoldDB" id="A0AA87NRW4"/>
<sequence>MKGMFFCPKCGKRQKKVKVNLHKVFTFSNILYGGLAILLIAVVLLIINNTIDKKNRTYDFLITNMTQSIINLNLIASNYYIIGNITYSHNSSMRKLLEVNQPAYCSYLIQKKNFLEITQLYNQYIDKHQKDLLRNDEIFILYEIYKKTIKLFDLNLGIEKFRKEYEYLYKEYQNLYGVYEPYMHIDVEPQ</sequence>
<accession>A0AA87NRW4</accession>
<evidence type="ECO:0000256" key="1">
    <source>
        <dbReference type="SAM" id="Phobius"/>
    </source>
</evidence>
<dbReference type="Proteomes" id="UP000014634">
    <property type="component" value="Unassembled WGS sequence"/>
</dbReference>
<reference evidence="2 3" key="1">
    <citation type="submission" date="2013-04" db="EMBL/GenBank/DDBJ databases">
        <title>The Genome Sequence of Treponema medium ATCC 700293.</title>
        <authorList>
            <consortium name="The Broad Institute Genomics Platform"/>
            <person name="Earl A."/>
            <person name="Ward D."/>
            <person name="Feldgarden M."/>
            <person name="Gevers D."/>
            <person name="Leonetti C."/>
            <person name="Blanton J.M."/>
            <person name="Dewhirst F.E."/>
            <person name="Izard J."/>
            <person name="Walker B."/>
            <person name="Young S."/>
            <person name="Zeng Q."/>
            <person name="Gargeya S."/>
            <person name="Fitzgerald M."/>
            <person name="Haas B."/>
            <person name="Abouelleil A."/>
            <person name="Allen A.W."/>
            <person name="Alvarado L."/>
            <person name="Arachchi H.M."/>
            <person name="Berlin A.M."/>
            <person name="Chapman S.B."/>
            <person name="Gainer-Dewar J."/>
            <person name="Goldberg J."/>
            <person name="Griggs A."/>
            <person name="Gujja S."/>
            <person name="Hansen M."/>
            <person name="Howarth C."/>
            <person name="Imamovic A."/>
            <person name="Ireland A."/>
            <person name="Larimer J."/>
            <person name="McCowan C."/>
            <person name="Murphy C."/>
            <person name="Pearson M."/>
            <person name="Poon T.W."/>
            <person name="Priest M."/>
            <person name="Roberts A."/>
            <person name="Saif S."/>
            <person name="Shea T."/>
            <person name="Sisk P."/>
            <person name="Sykes S."/>
            <person name="Wortman J."/>
            <person name="Nusbaum C."/>
            <person name="Birren B."/>
        </authorList>
    </citation>
    <scope>NUCLEOTIDE SEQUENCE [LARGE SCALE GENOMIC DNA]</scope>
    <source>
        <strain evidence="2 3">ATCC 700293</strain>
    </source>
</reference>
<name>A0AA87NRW4_TREMD</name>
<protein>
    <submittedName>
        <fullName evidence="2">Uncharacterized protein</fullName>
    </submittedName>
</protein>
<feature type="transmembrane region" description="Helical" evidence="1">
    <location>
        <begin position="67"/>
        <end position="87"/>
    </location>
</feature>
<dbReference type="EMBL" id="ATFE01000003">
    <property type="protein sequence ID" value="EPF29626.1"/>
    <property type="molecule type" value="Genomic_DNA"/>
</dbReference>
<evidence type="ECO:0000313" key="3">
    <source>
        <dbReference type="Proteomes" id="UP000014634"/>
    </source>
</evidence>
<comment type="caution">
    <text evidence="2">The sequence shown here is derived from an EMBL/GenBank/DDBJ whole genome shotgun (WGS) entry which is preliminary data.</text>
</comment>
<proteinExistence type="predicted"/>
<evidence type="ECO:0000313" key="2">
    <source>
        <dbReference type="EMBL" id="EPF29626.1"/>
    </source>
</evidence>
<keyword evidence="1" id="KW-1133">Transmembrane helix</keyword>